<evidence type="ECO:0000313" key="3">
    <source>
        <dbReference type="Proteomes" id="UP001151760"/>
    </source>
</evidence>
<reference evidence="2" key="2">
    <citation type="submission" date="2022-01" db="EMBL/GenBank/DDBJ databases">
        <authorList>
            <person name="Yamashiro T."/>
            <person name="Shiraishi A."/>
            <person name="Satake H."/>
            <person name="Nakayama K."/>
        </authorList>
    </citation>
    <scope>NUCLEOTIDE SEQUENCE</scope>
</reference>
<sequence>MVGAYRLEVCEDGKCVRVNMLEELEKVGDHIETKVDDWEFKGVRGNVRSKKAIRGEATIRSEKTIRCEKTLESEKNRSEVKRPFKVRRRLREVRTKMCGDLGKERMSAMLSSDATFSMEMFPFGHCPEGNGDVSSVCSVRENNNNTNNNNKTNEDRDDDLDNVKTDDG</sequence>
<feature type="compositionally biased region" description="Low complexity" evidence="1">
    <location>
        <begin position="142"/>
        <end position="151"/>
    </location>
</feature>
<evidence type="ECO:0000256" key="1">
    <source>
        <dbReference type="SAM" id="MobiDB-lite"/>
    </source>
</evidence>
<accession>A0ABQ5EFB2</accession>
<reference evidence="2" key="1">
    <citation type="journal article" date="2022" name="Int. J. Mol. Sci.">
        <title>Draft Genome of Tanacetum Coccineum: Genomic Comparison of Closely Related Tanacetum-Family Plants.</title>
        <authorList>
            <person name="Yamashiro T."/>
            <person name="Shiraishi A."/>
            <person name="Nakayama K."/>
            <person name="Satake H."/>
        </authorList>
    </citation>
    <scope>NUCLEOTIDE SEQUENCE</scope>
</reference>
<keyword evidence="3" id="KW-1185">Reference proteome</keyword>
<organism evidence="2 3">
    <name type="scientific">Tanacetum coccineum</name>
    <dbReference type="NCBI Taxonomy" id="301880"/>
    <lineage>
        <taxon>Eukaryota</taxon>
        <taxon>Viridiplantae</taxon>
        <taxon>Streptophyta</taxon>
        <taxon>Embryophyta</taxon>
        <taxon>Tracheophyta</taxon>
        <taxon>Spermatophyta</taxon>
        <taxon>Magnoliopsida</taxon>
        <taxon>eudicotyledons</taxon>
        <taxon>Gunneridae</taxon>
        <taxon>Pentapetalae</taxon>
        <taxon>asterids</taxon>
        <taxon>campanulids</taxon>
        <taxon>Asterales</taxon>
        <taxon>Asteraceae</taxon>
        <taxon>Asteroideae</taxon>
        <taxon>Anthemideae</taxon>
        <taxon>Anthemidinae</taxon>
        <taxon>Tanacetum</taxon>
    </lineage>
</organism>
<feature type="region of interest" description="Disordered" evidence="1">
    <location>
        <begin position="137"/>
        <end position="168"/>
    </location>
</feature>
<dbReference type="Proteomes" id="UP001151760">
    <property type="component" value="Unassembled WGS sequence"/>
</dbReference>
<name>A0ABQ5EFB2_9ASTR</name>
<proteinExistence type="predicted"/>
<comment type="caution">
    <text evidence="2">The sequence shown here is derived from an EMBL/GenBank/DDBJ whole genome shotgun (WGS) entry which is preliminary data.</text>
</comment>
<gene>
    <name evidence="2" type="ORF">Tco_0975766</name>
</gene>
<protein>
    <submittedName>
        <fullName evidence="2">Uncharacterized protein</fullName>
    </submittedName>
</protein>
<evidence type="ECO:0000313" key="2">
    <source>
        <dbReference type="EMBL" id="GJT49609.1"/>
    </source>
</evidence>
<dbReference type="EMBL" id="BQNB010016252">
    <property type="protein sequence ID" value="GJT49609.1"/>
    <property type="molecule type" value="Genomic_DNA"/>
</dbReference>